<feature type="compositionally biased region" description="Low complexity" evidence="2">
    <location>
        <begin position="162"/>
        <end position="171"/>
    </location>
</feature>
<sequence>MRDPYSLLGVKRNAGVNEIKAAWRTKAKSIHPDHNQDDPSAGDRFAEVGQAYELLKDPERRKRYDRAADMQQTIMEQRETARQAAERAKVAKANAEKVMEELARANARRAQDNAQGAAHGEPNAQPASSAGASTKSSAGASTGAAGETPEDMIERIFGSGPQSQSSQSSQSKPEEQARPAEGAHAADSSSADAAAASPTAAHPEMGSDGKTPLPVLAVDLIASLVRRIRGTSAAAEKAPDLSVDAIVTVADLLQQNAVTVRLPDEREVRVPLDRGMTEGQVLRLKGQGLKVPNMKPGDLLVNLKLAKDAQYRVDGFNIHTVLPVSLEDAVLGTEVSLETLDGSRQVVIPAWSGSDQTIRIEGLGLHTGGGERGDLVVELRILLWEKPDPKVTDLMRHMRHGLFL</sequence>
<accession>A0A3S3RGH9</accession>
<proteinExistence type="predicted"/>
<feature type="compositionally biased region" description="Low complexity" evidence="2">
    <location>
        <begin position="127"/>
        <end position="146"/>
    </location>
</feature>
<evidence type="ECO:0000313" key="5">
    <source>
        <dbReference type="Proteomes" id="UP000287687"/>
    </source>
</evidence>
<dbReference type="SUPFAM" id="SSF46565">
    <property type="entry name" value="Chaperone J-domain"/>
    <property type="match status" value="1"/>
</dbReference>
<dbReference type="Gene3D" id="2.60.260.20">
    <property type="entry name" value="Urease metallochaperone UreE, N-terminal domain"/>
    <property type="match status" value="2"/>
</dbReference>
<evidence type="ECO:0000259" key="3">
    <source>
        <dbReference type="PROSITE" id="PS50076"/>
    </source>
</evidence>
<dbReference type="PANTHER" id="PTHR43096:SF52">
    <property type="entry name" value="DNAJ HOMOLOG 1, MITOCHONDRIAL-RELATED"/>
    <property type="match status" value="1"/>
</dbReference>
<dbReference type="GO" id="GO:0005737">
    <property type="term" value="C:cytoplasm"/>
    <property type="evidence" value="ECO:0007669"/>
    <property type="project" value="TreeGrafter"/>
</dbReference>
<dbReference type="PANTHER" id="PTHR43096">
    <property type="entry name" value="DNAJ HOMOLOG 1, MITOCHONDRIAL-RELATED"/>
    <property type="match status" value="1"/>
</dbReference>
<evidence type="ECO:0000256" key="1">
    <source>
        <dbReference type="ARBA" id="ARBA00023186"/>
    </source>
</evidence>
<dbReference type="Proteomes" id="UP000287687">
    <property type="component" value="Unassembled WGS sequence"/>
</dbReference>
<name>A0A3S3RGH9_9HYPH</name>
<dbReference type="SMART" id="SM00271">
    <property type="entry name" value="DnaJ"/>
    <property type="match status" value="1"/>
</dbReference>
<comment type="caution">
    <text evidence="4">The sequence shown here is derived from an EMBL/GenBank/DDBJ whole genome shotgun (WGS) entry which is preliminary data.</text>
</comment>
<gene>
    <name evidence="4" type="ORF">EPK99_16325</name>
</gene>
<dbReference type="EMBL" id="SBIP01000003">
    <property type="protein sequence ID" value="RWX77210.1"/>
    <property type="molecule type" value="Genomic_DNA"/>
</dbReference>
<dbReference type="PROSITE" id="PS00636">
    <property type="entry name" value="DNAJ_1"/>
    <property type="match status" value="1"/>
</dbReference>
<dbReference type="InterPro" id="IPR018253">
    <property type="entry name" value="DnaJ_domain_CS"/>
</dbReference>
<dbReference type="SUPFAM" id="SSF49493">
    <property type="entry name" value="HSP40/DnaJ peptide-binding domain"/>
    <property type="match status" value="2"/>
</dbReference>
<dbReference type="GO" id="GO:0042026">
    <property type="term" value="P:protein refolding"/>
    <property type="evidence" value="ECO:0007669"/>
    <property type="project" value="TreeGrafter"/>
</dbReference>
<dbReference type="RefSeq" id="WP_128444124.1">
    <property type="nucleotide sequence ID" value="NZ_SBIP01000003.1"/>
</dbReference>
<feature type="compositionally biased region" description="Low complexity" evidence="2">
    <location>
        <begin position="183"/>
        <end position="203"/>
    </location>
</feature>
<dbReference type="InterPro" id="IPR002939">
    <property type="entry name" value="DnaJ_C"/>
</dbReference>
<protein>
    <submittedName>
        <fullName evidence="4">J domain-containing protein</fullName>
    </submittedName>
</protein>
<evidence type="ECO:0000313" key="4">
    <source>
        <dbReference type="EMBL" id="RWX77210.1"/>
    </source>
</evidence>
<dbReference type="InterPro" id="IPR036869">
    <property type="entry name" value="J_dom_sf"/>
</dbReference>
<dbReference type="InterPro" id="IPR001623">
    <property type="entry name" value="DnaJ_domain"/>
</dbReference>
<dbReference type="OrthoDB" id="9779889at2"/>
<dbReference type="AlphaFoldDB" id="A0A3S3RGH9"/>
<dbReference type="PRINTS" id="PR00625">
    <property type="entry name" value="JDOMAIN"/>
</dbReference>
<dbReference type="Pfam" id="PF00226">
    <property type="entry name" value="DnaJ"/>
    <property type="match status" value="1"/>
</dbReference>
<feature type="domain" description="J" evidence="3">
    <location>
        <begin position="3"/>
        <end position="68"/>
    </location>
</feature>
<reference evidence="4 5" key="1">
    <citation type="submission" date="2019-01" db="EMBL/GenBank/DDBJ databases">
        <title>The draft genome of Rhizobium sp. 24NR.</title>
        <authorList>
            <person name="Liu L."/>
            <person name="Liang L."/>
            <person name="Shi S."/>
            <person name="Xu L."/>
            <person name="Wang X."/>
            <person name="Li L."/>
            <person name="Zhang X."/>
        </authorList>
    </citation>
    <scope>NUCLEOTIDE SEQUENCE [LARGE SCALE GENOMIC DNA]</scope>
    <source>
        <strain evidence="4 5">24NR</strain>
    </source>
</reference>
<feature type="region of interest" description="Disordered" evidence="2">
    <location>
        <begin position="107"/>
        <end position="210"/>
    </location>
</feature>
<evidence type="ECO:0000256" key="2">
    <source>
        <dbReference type="SAM" id="MobiDB-lite"/>
    </source>
</evidence>
<dbReference type="GO" id="GO:0051082">
    <property type="term" value="F:unfolded protein binding"/>
    <property type="evidence" value="ECO:0007669"/>
    <property type="project" value="InterPro"/>
</dbReference>
<keyword evidence="1" id="KW-0143">Chaperone</keyword>
<dbReference type="Pfam" id="PF01556">
    <property type="entry name" value="DnaJ_C"/>
    <property type="match status" value="1"/>
</dbReference>
<dbReference type="CDD" id="cd10747">
    <property type="entry name" value="DnaJ_C"/>
    <property type="match status" value="1"/>
</dbReference>
<dbReference type="CDD" id="cd06257">
    <property type="entry name" value="DnaJ"/>
    <property type="match status" value="1"/>
</dbReference>
<dbReference type="Gene3D" id="1.10.287.110">
    <property type="entry name" value="DnaJ domain"/>
    <property type="match status" value="1"/>
</dbReference>
<keyword evidence="5" id="KW-1185">Reference proteome</keyword>
<dbReference type="PROSITE" id="PS50076">
    <property type="entry name" value="DNAJ_2"/>
    <property type="match status" value="1"/>
</dbReference>
<dbReference type="InterPro" id="IPR008971">
    <property type="entry name" value="HSP40/DnaJ_pept-bd"/>
</dbReference>
<organism evidence="4 5">
    <name type="scientific">Neorhizobium lilium</name>
    <dbReference type="NCBI Taxonomy" id="2503024"/>
    <lineage>
        <taxon>Bacteria</taxon>
        <taxon>Pseudomonadati</taxon>
        <taxon>Pseudomonadota</taxon>
        <taxon>Alphaproteobacteria</taxon>
        <taxon>Hyphomicrobiales</taxon>
        <taxon>Rhizobiaceae</taxon>
        <taxon>Rhizobium/Agrobacterium group</taxon>
        <taxon>Neorhizobium</taxon>
    </lineage>
</organism>